<dbReference type="EMBL" id="BEYU01000037">
    <property type="protein sequence ID" value="GBG27892.1"/>
    <property type="molecule type" value="Genomic_DNA"/>
</dbReference>
<comment type="caution">
    <text evidence="2">The sequence shown here is derived from an EMBL/GenBank/DDBJ whole genome shotgun (WGS) entry which is preliminary data.</text>
</comment>
<gene>
    <name evidence="2" type="ORF">FCC1311_041152</name>
</gene>
<protein>
    <submittedName>
        <fullName evidence="2">Uncharacterized protein</fullName>
    </submittedName>
</protein>
<evidence type="ECO:0000313" key="3">
    <source>
        <dbReference type="Proteomes" id="UP000241890"/>
    </source>
</evidence>
<dbReference type="Proteomes" id="UP000241890">
    <property type="component" value="Unassembled WGS sequence"/>
</dbReference>
<dbReference type="InParanoid" id="A0A2R5GA42"/>
<accession>A0A2R5GA42</accession>
<dbReference type="AlphaFoldDB" id="A0A2R5GA42"/>
<name>A0A2R5GA42_9STRA</name>
<feature type="compositionally biased region" description="Basic and acidic residues" evidence="1">
    <location>
        <begin position="21"/>
        <end position="37"/>
    </location>
</feature>
<evidence type="ECO:0000313" key="2">
    <source>
        <dbReference type="EMBL" id="GBG27892.1"/>
    </source>
</evidence>
<sequence>MGFSELMAKPRNQSPFKRPRSGTDAKAAHEKSIKVDLETGQAGHTATTTADANTDAPRSDDASPDAPPPIRIADLEGSATFGVGQGVPDIDAKRRDVSGLGMVYKRVIGKGFQKGMEAGHAKVPDEDPGTDEDLQILPVGWIKHQTSAKSKKKFLAPTGFKFNSLSEVMRRLVPATIAYKHVMPVQDFYWMFRDLLPTAEQRAWAEQIRNEDRRHNLALRITSYKDLKKSLGLNSCRIKITTTTYIVVALPVYISYSHADQCAEFHFESKLTSFDKLPRELLKLLPASTGIPTSSPSARPVKKQKR</sequence>
<organism evidence="2 3">
    <name type="scientific">Hondaea fermentalgiana</name>
    <dbReference type="NCBI Taxonomy" id="2315210"/>
    <lineage>
        <taxon>Eukaryota</taxon>
        <taxon>Sar</taxon>
        <taxon>Stramenopiles</taxon>
        <taxon>Bigyra</taxon>
        <taxon>Labyrinthulomycetes</taxon>
        <taxon>Thraustochytrida</taxon>
        <taxon>Thraustochytriidae</taxon>
        <taxon>Hondaea</taxon>
    </lineage>
</organism>
<feature type="region of interest" description="Disordered" evidence="1">
    <location>
        <begin position="1"/>
        <end position="69"/>
    </location>
</feature>
<feature type="compositionally biased region" description="Low complexity" evidence="1">
    <location>
        <begin position="39"/>
        <end position="56"/>
    </location>
</feature>
<proteinExistence type="predicted"/>
<evidence type="ECO:0000256" key="1">
    <source>
        <dbReference type="SAM" id="MobiDB-lite"/>
    </source>
</evidence>
<reference evidence="2 3" key="1">
    <citation type="submission" date="2017-12" db="EMBL/GenBank/DDBJ databases">
        <title>Sequencing, de novo assembly and annotation of complete genome of a new Thraustochytrid species, strain FCC1311.</title>
        <authorList>
            <person name="Sedici K."/>
            <person name="Godart F."/>
            <person name="Aiese Cigliano R."/>
            <person name="Sanseverino W."/>
            <person name="Barakat M."/>
            <person name="Ortet P."/>
            <person name="Marechal E."/>
            <person name="Cagnac O."/>
            <person name="Amato A."/>
        </authorList>
    </citation>
    <scope>NUCLEOTIDE SEQUENCE [LARGE SCALE GENOMIC DNA]</scope>
</reference>
<keyword evidence="3" id="KW-1185">Reference proteome</keyword>